<evidence type="ECO:0000313" key="1">
    <source>
        <dbReference type="EMBL" id="SVC37877.1"/>
    </source>
</evidence>
<accession>A0A382LRE5</accession>
<reference evidence="1" key="1">
    <citation type="submission" date="2018-05" db="EMBL/GenBank/DDBJ databases">
        <authorList>
            <person name="Lanie J.A."/>
            <person name="Ng W.-L."/>
            <person name="Kazmierczak K.M."/>
            <person name="Andrzejewski T.M."/>
            <person name="Davidsen T.M."/>
            <person name="Wayne K.J."/>
            <person name="Tettelin H."/>
            <person name="Glass J.I."/>
            <person name="Rusch D."/>
            <person name="Podicherti R."/>
            <person name="Tsui H.-C.T."/>
            <person name="Winkler M.E."/>
        </authorList>
    </citation>
    <scope>NUCLEOTIDE SEQUENCE</scope>
</reference>
<dbReference type="EMBL" id="UINC01088017">
    <property type="protein sequence ID" value="SVC37877.1"/>
    <property type="molecule type" value="Genomic_DNA"/>
</dbReference>
<name>A0A382LRE5_9ZZZZ</name>
<protein>
    <submittedName>
        <fullName evidence="1">Uncharacterized protein</fullName>
    </submittedName>
</protein>
<sequence length="55" mass="6782">MRRIAAWTVKALDVYHPWDLDDYHFVYLKRLPWRSRYRLTRLVVGFIGILMRTLC</sequence>
<gene>
    <name evidence="1" type="ORF">METZ01_LOCUS290731</name>
</gene>
<proteinExistence type="predicted"/>
<dbReference type="AlphaFoldDB" id="A0A382LRE5"/>
<organism evidence="1">
    <name type="scientific">marine metagenome</name>
    <dbReference type="NCBI Taxonomy" id="408172"/>
    <lineage>
        <taxon>unclassified sequences</taxon>
        <taxon>metagenomes</taxon>
        <taxon>ecological metagenomes</taxon>
    </lineage>
</organism>